<keyword evidence="2" id="KW-1185">Reference proteome</keyword>
<name>A0A8S1N629_9CILI</name>
<evidence type="ECO:0000313" key="2">
    <source>
        <dbReference type="Proteomes" id="UP000692954"/>
    </source>
</evidence>
<protein>
    <submittedName>
        <fullName evidence="1">Uncharacterized protein</fullName>
    </submittedName>
</protein>
<dbReference type="AlphaFoldDB" id="A0A8S1N629"/>
<dbReference type="EMBL" id="CAJJDN010000047">
    <property type="protein sequence ID" value="CAD8085093.1"/>
    <property type="molecule type" value="Genomic_DNA"/>
</dbReference>
<evidence type="ECO:0000313" key="1">
    <source>
        <dbReference type="EMBL" id="CAD8085093.1"/>
    </source>
</evidence>
<accession>A0A8S1N629</accession>
<proteinExistence type="predicted"/>
<dbReference type="PANTHER" id="PTHR11319">
    <property type="entry name" value="G PROTEIN-COUPLED RECEPTOR-RELATED"/>
    <property type="match status" value="1"/>
</dbReference>
<comment type="caution">
    <text evidence="1">The sequence shown here is derived from an EMBL/GenBank/DDBJ whole genome shotgun (WGS) entry which is preliminary data.</text>
</comment>
<sequence>MQFCEFKEFTYILANFDKISNLNQKFIFKNSIFEQNIYLLSTKLIFQNKWNHQSSNLIIQQLSLLNNHISQVSNDLNLNSLDTQLLYIYTDNLNIEGLVIERGYGFIEVCITNAQNLILINSKITQGEQFQFKGLHQYFDWQLSKVKSNYYLTSLFFLSILNIEIDGLIIIQSQSYNYPLLYYRSQDKEKKQRFERIQISNLFIDQNMLLITKLQQVAAIISIESTQETLIKFENCKFYGNILHEYLQDTLLTSALLLNINSYLGTVVINNSIFNNNLVLNSTQYNLYQKSKFKNVSQFILIQQHFRLLTYQIANLMGKKSKIRNSIY</sequence>
<dbReference type="PANTHER" id="PTHR11319:SF35">
    <property type="entry name" value="OUTER MEMBRANE PROTEIN PMPC-RELATED"/>
    <property type="match status" value="1"/>
</dbReference>
<dbReference type="Proteomes" id="UP000692954">
    <property type="component" value="Unassembled WGS sequence"/>
</dbReference>
<organism evidence="1 2">
    <name type="scientific">Paramecium sonneborni</name>
    <dbReference type="NCBI Taxonomy" id="65129"/>
    <lineage>
        <taxon>Eukaryota</taxon>
        <taxon>Sar</taxon>
        <taxon>Alveolata</taxon>
        <taxon>Ciliophora</taxon>
        <taxon>Intramacronucleata</taxon>
        <taxon>Oligohymenophorea</taxon>
        <taxon>Peniculida</taxon>
        <taxon>Parameciidae</taxon>
        <taxon>Paramecium</taxon>
    </lineage>
</organism>
<gene>
    <name evidence="1" type="ORF">PSON_ATCC_30995.1.T0470335</name>
</gene>
<reference evidence="1" key="1">
    <citation type="submission" date="2021-01" db="EMBL/GenBank/DDBJ databases">
        <authorList>
            <consortium name="Genoscope - CEA"/>
            <person name="William W."/>
        </authorList>
    </citation>
    <scope>NUCLEOTIDE SEQUENCE</scope>
</reference>